<evidence type="ECO:0000256" key="1">
    <source>
        <dbReference type="ARBA" id="ARBA00004141"/>
    </source>
</evidence>
<accession>A0A8T0DLL0</accession>
<dbReference type="GO" id="GO:0022857">
    <property type="term" value="F:transmembrane transporter activity"/>
    <property type="evidence" value="ECO:0007669"/>
    <property type="project" value="InterPro"/>
</dbReference>
<name>A0A8T0DLL0_9TREM</name>
<evidence type="ECO:0000313" key="8">
    <source>
        <dbReference type="Proteomes" id="UP000699462"/>
    </source>
</evidence>
<protein>
    <recommendedName>
        <fullName evidence="6">Major facilitator superfamily (MFS) profile domain-containing protein</fullName>
    </recommendedName>
</protein>
<dbReference type="Pfam" id="PF00083">
    <property type="entry name" value="Sugar_tr"/>
    <property type="match status" value="1"/>
</dbReference>
<feature type="transmembrane region" description="Helical" evidence="5">
    <location>
        <begin position="202"/>
        <end position="219"/>
    </location>
</feature>
<feature type="domain" description="Major facilitator superfamily (MFS) profile" evidence="6">
    <location>
        <begin position="103"/>
        <end position="567"/>
    </location>
</feature>
<reference evidence="7 8" key="1">
    <citation type="submission" date="2019-07" db="EMBL/GenBank/DDBJ databases">
        <title>Annotation for the trematode Paragonimus westermani.</title>
        <authorList>
            <person name="Choi Y.-J."/>
        </authorList>
    </citation>
    <scope>NUCLEOTIDE SEQUENCE [LARGE SCALE GENOMIC DNA]</scope>
    <source>
        <strain evidence="7">180907_Pwestermani</strain>
    </source>
</reference>
<dbReference type="EMBL" id="JTDF01003400">
    <property type="protein sequence ID" value="KAF8567834.1"/>
    <property type="molecule type" value="Genomic_DNA"/>
</dbReference>
<dbReference type="InterPro" id="IPR005828">
    <property type="entry name" value="MFS_sugar_transport-like"/>
</dbReference>
<keyword evidence="2 5" id="KW-0812">Transmembrane</keyword>
<feature type="transmembrane region" description="Helical" evidence="5">
    <location>
        <begin position="388"/>
        <end position="412"/>
    </location>
</feature>
<keyword evidence="4 5" id="KW-0472">Membrane</keyword>
<dbReference type="InterPro" id="IPR020846">
    <property type="entry name" value="MFS_dom"/>
</dbReference>
<dbReference type="GO" id="GO:0016020">
    <property type="term" value="C:membrane"/>
    <property type="evidence" value="ECO:0007669"/>
    <property type="project" value="UniProtKB-SubCell"/>
</dbReference>
<proteinExistence type="predicted"/>
<feature type="transmembrane region" description="Helical" evidence="5">
    <location>
        <begin position="514"/>
        <end position="534"/>
    </location>
</feature>
<evidence type="ECO:0000256" key="5">
    <source>
        <dbReference type="SAM" id="Phobius"/>
    </source>
</evidence>
<dbReference type="AlphaFoldDB" id="A0A8T0DLL0"/>
<dbReference type="PROSITE" id="PS50850">
    <property type="entry name" value="MFS"/>
    <property type="match status" value="1"/>
</dbReference>
<dbReference type="Gene3D" id="1.20.1250.20">
    <property type="entry name" value="MFS general substrate transporter like domains"/>
    <property type="match status" value="1"/>
</dbReference>
<feature type="transmembrane region" description="Helical" evidence="5">
    <location>
        <begin position="170"/>
        <end position="190"/>
    </location>
</feature>
<dbReference type="SUPFAM" id="SSF103473">
    <property type="entry name" value="MFS general substrate transporter"/>
    <property type="match status" value="1"/>
</dbReference>
<keyword evidence="3 5" id="KW-1133">Transmembrane helix</keyword>
<sequence length="605" mass="67497">MGLQSDVIRNDECLNRLEQLNVDSFLEESVKPAGLWQWTVALYLMLSTPVPHIFPVYANSASSHRCVMETRVEEFARNQSLSFEELARVIGPWFEETILSNDSERTEMFGCFRYALNWSTANLEDIFLAAKLESSNPTEPCPHGYVFQSSPLHYPGNVVAEFETVCQRAWLVPTGTTIYMVGMLIGFILGGLSGYRYGGVKSLWIFCCVEVVGAIGVSLSKNYVSYVTFRALIAIGNAVKMSIGNVLVIELTVARYRSIFNNVLSMGLDFGHRSIVALFAYFVSDWRWLNVAMMSPSFLGLFYPLLLPESPRWLISRGRFRQAISQLRTGYRINHVIAKQPDGLENLRAFDSTAEELEAEFRTMHALPKMQGMCRFCAAFKPFFSRQLITTAILGSVAMFGISMCLFGLFYYANNLKVSIYMLGFLSALTGIPSTVCSALIYRICSTRKRPLMSVMAIASGCLFASHLNYAVQTTPADLILTISVNVSIMLLTVCICLAYVYIPELFPSEVRTIGFGFVFGCSRLGAMLCPYVNELDRHVKHGIPLLVYAVTLVLVLFTMMGLEDTRGHELSNFVHSGRTVTATESECAQVVTYTVRVLPAPLGD</sequence>
<comment type="subcellular location">
    <subcellularLocation>
        <location evidence="1">Membrane</location>
        <topology evidence="1">Multi-pass membrane protein</topology>
    </subcellularLocation>
</comment>
<feature type="transmembrane region" description="Helical" evidence="5">
    <location>
        <begin position="231"/>
        <end position="251"/>
    </location>
</feature>
<dbReference type="OrthoDB" id="5141738at2759"/>
<dbReference type="PANTHER" id="PTHR24064">
    <property type="entry name" value="SOLUTE CARRIER FAMILY 22 MEMBER"/>
    <property type="match status" value="1"/>
</dbReference>
<evidence type="ECO:0000259" key="6">
    <source>
        <dbReference type="PROSITE" id="PS50850"/>
    </source>
</evidence>
<evidence type="ECO:0000313" key="7">
    <source>
        <dbReference type="EMBL" id="KAF8567834.1"/>
    </source>
</evidence>
<feature type="transmembrane region" description="Helical" evidence="5">
    <location>
        <begin position="288"/>
        <end position="307"/>
    </location>
</feature>
<comment type="caution">
    <text evidence="7">The sequence shown here is derived from an EMBL/GenBank/DDBJ whole genome shotgun (WGS) entry which is preliminary data.</text>
</comment>
<evidence type="ECO:0000256" key="2">
    <source>
        <dbReference type="ARBA" id="ARBA00022692"/>
    </source>
</evidence>
<gene>
    <name evidence="7" type="ORF">P879_00134</name>
</gene>
<feature type="transmembrane region" description="Helical" evidence="5">
    <location>
        <begin position="546"/>
        <end position="563"/>
    </location>
</feature>
<evidence type="ECO:0000256" key="3">
    <source>
        <dbReference type="ARBA" id="ARBA00022989"/>
    </source>
</evidence>
<dbReference type="Proteomes" id="UP000699462">
    <property type="component" value="Unassembled WGS sequence"/>
</dbReference>
<dbReference type="InterPro" id="IPR036259">
    <property type="entry name" value="MFS_trans_sf"/>
</dbReference>
<keyword evidence="8" id="KW-1185">Reference proteome</keyword>
<evidence type="ECO:0000256" key="4">
    <source>
        <dbReference type="ARBA" id="ARBA00023136"/>
    </source>
</evidence>
<organism evidence="7 8">
    <name type="scientific">Paragonimus westermani</name>
    <dbReference type="NCBI Taxonomy" id="34504"/>
    <lineage>
        <taxon>Eukaryota</taxon>
        <taxon>Metazoa</taxon>
        <taxon>Spiralia</taxon>
        <taxon>Lophotrochozoa</taxon>
        <taxon>Platyhelminthes</taxon>
        <taxon>Trematoda</taxon>
        <taxon>Digenea</taxon>
        <taxon>Plagiorchiida</taxon>
        <taxon>Troglotremata</taxon>
        <taxon>Troglotrematidae</taxon>
        <taxon>Paragonimus</taxon>
    </lineage>
</organism>
<feature type="transmembrane region" description="Helical" evidence="5">
    <location>
        <begin position="479"/>
        <end position="502"/>
    </location>
</feature>
<feature type="transmembrane region" description="Helical" evidence="5">
    <location>
        <begin position="418"/>
        <end position="442"/>
    </location>
</feature>